<gene>
    <name evidence="1" type="ORF">B841_00035</name>
</gene>
<name>S5SZ24_9CORY</name>
<evidence type="ECO:0000313" key="2">
    <source>
        <dbReference type="Proteomes" id="UP000015388"/>
    </source>
</evidence>
<protein>
    <submittedName>
        <fullName evidence="1">Uncharacterized protein</fullName>
    </submittedName>
</protein>
<organism evidence="1 2">
    <name type="scientific">Corynebacterium maris DSM 45190</name>
    <dbReference type="NCBI Taxonomy" id="1224163"/>
    <lineage>
        <taxon>Bacteria</taxon>
        <taxon>Bacillati</taxon>
        <taxon>Actinomycetota</taxon>
        <taxon>Actinomycetes</taxon>
        <taxon>Mycobacteriales</taxon>
        <taxon>Corynebacteriaceae</taxon>
        <taxon>Corynebacterium</taxon>
    </lineage>
</organism>
<dbReference type="Proteomes" id="UP000015388">
    <property type="component" value="Chromosome"/>
</dbReference>
<dbReference type="RefSeq" id="WP_020933425.1">
    <property type="nucleotide sequence ID" value="NC_021915.1"/>
</dbReference>
<dbReference type="HOGENOM" id="CLU_120382_0_0_11"/>
<dbReference type="PATRIC" id="fig|1224163.3.peg.7"/>
<accession>S5SZ24</accession>
<dbReference type="EMBL" id="CP003924">
    <property type="protein sequence ID" value="AGS33490.1"/>
    <property type="molecule type" value="Genomic_DNA"/>
</dbReference>
<dbReference type="AlphaFoldDB" id="S5SZ24"/>
<proteinExistence type="predicted"/>
<dbReference type="STRING" id="1224163.B841_00035"/>
<dbReference type="OrthoDB" id="530636at2"/>
<dbReference type="InterPro" id="IPR054211">
    <property type="entry name" value="DUF6918"/>
</dbReference>
<sequence>MSDLSQLLTDDKRPAVVDDLASHAEQVISEQSGITGMAVKGGAAAAKKFDSDIFTKAVNRVLPDVLGEFQPYWQDFQDSDSDDFGAFVSVRSAEVANSLLGVADKHASKVDNSALAKIYDSVRGRATKIIEPAVPGLANALQRHMA</sequence>
<dbReference type="Pfam" id="PF21893">
    <property type="entry name" value="DUF6918"/>
    <property type="match status" value="1"/>
</dbReference>
<keyword evidence="2" id="KW-1185">Reference proteome</keyword>
<evidence type="ECO:0000313" key="1">
    <source>
        <dbReference type="EMBL" id="AGS33490.1"/>
    </source>
</evidence>
<dbReference type="eggNOG" id="ENOG5032ZDS">
    <property type="taxonomic scope" value="Bacteria"/>
</dbReference>
<reference evidence="1 2" key="1">
    <citation type="submission" date="2012-11" db="EMBL/GenBank/DDBJ databases">
        <title>The complete genome sequence of Corynebacterium maris Coryn-1 (=DSM 45190).</title>
        <authorList>
            <person name="Schaffert L."/>
            <person name="Albersmeier A."/>
            <person name="Kalinowski J."/>
            <person name="Ruckert C."/>
        </authorList>
    </citation>
    <scope>NUCLEOTIDE SEQUENCE [LARGE SCALE GENOMIC DNA]</scope>
    <source>
        <strain evidence="2">Coryn-1</strain>
    </source>
</reference>
<dbReference type="KEGG" id="cmd:B841_00035"/>